<evidence type="ECO:0000256" key="9">
    <source>
        <dbReference type="ARBA" id="ARBA00023163"/>
    </source>
</evidence>
<dbReference type="InterPro" id="IPR007081">
    <property type="entry name" value="RNA_pol_Rpb1_5"/>
</dbReference>
<dbReference type="InterPro" id="IPR007066">
    <property type="entry name" value="RNA_pol_Rpb1_3"/>
</dbReference>
<keyword evidence="5 11" id="KW-0548">Nucleotidyltransferase</keyword>
<keyword evidence="10" id="KW-0539">Nucleus</keyword>
<dbReference type="InterPro" id="IPR006592">
    <property type="entry name" value="RNA_pol_N"/>
</dbReference>
<organism evidence="13 14">
    <name type="scientific">Euroglyphus maynei</name>
    <name type="common">Mayne's house dust mite</name>
    <dbReference type="NCBI Taxonomy" id="6958"/>
    <lineage>
        <taxon>Eukaryota</taxon>
        <taxon>Metazoa</taxon>
        <taxon>Ecdysozoa</taxon>
        <taxon>Arthropoda</taxon>
        <taxon>Chelicerata</taxon>
        <taxon>Arachnida</taxon>
        <taxon>Acari</taxon>
        <taxon>Acariformes</taxon>
        <taxon>Sarcoptiformes</taxon>
        <taxon>Astigmata</taxon>
        <taxon>Psoroptidia</taxon>
        <taxon>Analgoidea</taxon>
        <taxon>Pyroglyphidae</taxon>
        <taxon>Pyroglyphinae</taxon>
        <taxon>Euroglyphus</taxon>
    </lineage>
</organism>
<evidence type="ECO:0000256" key="4">
    <source>
        <dbReference type="ARBA" id="ARBA00022679"/>
    </source>
</evidence>
<evidence type="ECO:0000256" key="5">
    <source>
        <dbReference type="ARBA" id="ARBA00022695"/>
    </source>
</evidence>
<keyword evidence="9 11" id="KW-0804">Transcription</keyword>
<reference evidence="13 14" key="1">
    <citation type="submission" date="2017-03" db="EMBL/GenBank/DDBJ databases">
        <title>Genome Survey of Euroglyphus maynei.</title>
        <authorList>
            <person name="Arlian L.G."/>
            <person name="Morgan M.S."/>
            <person name="Rider S.D."/>
        </authorList>
    </citation>
    <scope>NUCLEOTIDE SEQUENCE [LARGE SCALE GENOMIC DNA]</scope>
    <source>
        <strain evidence="13">Arlian Lab</strain>
        <tissue evidence="13">Whole body</tissue>
    </source>
</reference>
<dbReference type="EC" id="2.7.7.6" evidence="11"/>
<comment type="caution">
    <text evidence="13">The sequence shown here is derived from an EMBL/GenBank/DDBJ whole genome shotgun (WGS) entry which is preliminary data.</text>
</comment>
<evidence type="ECO:0000313" key="14">
    <source>
        <dbReference type="Proteomes" id="UP000194236"/>
    </source>
</evidence>
<keyword evidence="3 11" id="KW-0240">DNA-directed RNA polymerase</keyword>
<comment type="catalytic activity">
    <reaction evidence="11">
        <text>RNA(n) + a ribonucleoside 5'-triphosphate = RNA(n+1) + diphosphate</text>
        <dbReference type="Rhea" id="RHEA:21248"/>
        <dbReference type="Rhea" id="RHEA-COMP:14527"/>
        <dbReference type="Rhea" id="RHEA-COMP:17342"/>
        <dbReference type="ChEBI" id="CHEBI:33019"/>
        <dbReference type="ChEBI" id="CHEBI:61557"/>
        <dbReference type="ChEBI" id="CHEBI:140395"/>
        <dbReference type="EC" id="2.7.7.6"/>
    </reaction>
</comment>
<dbReference type="GO" id="GO:0000428">
    <property type="term" value="C:DNA-directed RNA polymerase complex"/>
    <property type="evidence" value="ECO:0007669"/>
    <property type="project" value="UniProtKB-KW"/>
</dbReference>
<evidence type="ECO:0000256" key="11">
    <source>
        <dbReference type="RuleBase" id="RU004279"/>
    </source>
</evidence>
<dbReference type="Pfam" id="PF04998">
    <property type="entry name" value="RNA_pol_Rpb1_5"/>
    <property type="match status" value="1"/>
</dbReference>
<dbReference type="PANTHER" id="PTHR48446">
    <property type="entry name" value="DNA-DIRECTED RNA POLYMERASE SUBUNIT BETA' N-TERMINAL SECTION"/>
    <property type="match status" value="1"/>
</dbReference>
<keyword evidence="6" id="KW-0479">Metal-binding</keyword>
<dbReference type="Gene3D" id="6.10.250.2940">
    <property type="match status" value="1"/>
</dbReference>
<evidence type="ECO:0000313" key="13">
    <source>
        <dbReference type="EMBL" id="OTF70133.1"/>
    </source>
</evidence>
<dbReference type="InterPro" id="IPR044893">
    <property type="entry name" value="RNA_pol_Rpb1_clamp_domain"/>
</dbReference>
<dbReference type="Pfam" id="PF04983">
    <property type="entry name" value="RNA_pol_Rpb1_3"/>
    <property type="match status" value="1"/>
</dbReference>
<dbReference type="InterPro" id="IPR007080">
    <property type="entry name" value="RNA_pol_Rpb1_1"/>
</dbReference>
<keyword evidence="4 11" id="KW-0808">Transferase</keyword>
<dbReference type="CDD" id="cd02583">
    <property type="entry name" value="RNAP_III_RPC1_N"/>
    <property type="match status" value="1"/>
</dbReference>
<dbReference type="Proteomes" id="UP000194236">
    <property type="component" value="Unassembled WGS sequence"/>
</dbReference>
<dbReference type="Gene3D" id="3.30.1490.180">
    <property type="entry name" value="RNA polymerase ii"/>
    <property type="match status" value="1"/>
</dbReference>
<feature type="domain" description="RNA polymerase N-terminal" evidence="12">
    <location>
        <begin position="288"/>
        <end position="591"/>
    </location>
</feature>
<dbReference type="NCBIfam" id="NF006336">
    <property type="entry name" value="PRK08566.1"/>
    <property type="match status" value="1"/>
</dbReference>
<evidence type="ECO:0000256" key="7">
    <source>
        <dbReference type="ARBA" id="ARBA00022833"/>
    </source>
</evidence>
<dbReference type="Gene3D" id="6.20.50.80">
    <property type="match status" value="1"/>
</dbReference>
<name>A0A1Y3AR73_EURMA</name>
<comment type="similarity">
    <text evidence="2 11">Belongs to the RNA polymerase beta' chain family.</text>
</comment>
<dbReference type="GO" id="GO:0031981">
    <property type="term" value="C:nuclear lumen"/>
    <property type="evidence" value="ECO:0007669"/>
    <property type="project" value="UniProtKB-ARBA"/>
</dbReference>
<dbReference type="InterPro" id="IPR042102">
    <property type="entry name" value="RNA_pol_Rpb1_3_sf"/>
</dbReference>
<evidence type="ECO:0000256" key="2">
    <source>
        <dbReference type="ARBA" id="ARBA00006460"/>
    </source>
</evidence>
<dbReference type="Gene3D" id="2.40.40.20">
    <property type="match status" value="1"/>
</dbReference>
<keyword evidence="8" id="KW-0460">Magnesium</keyword>
<proteinExistence type="inferred from homology"/>
<dbReference type="InterPro" id="IPR007083">
    <property type="entry name" value="RNA_pol_Rpb1_4"/>
</dbReference>
<dbReference type="InterPro" id="IPR015700">
    <property type="entry name" value="RPC1"/>
</dbReference>
<dbReference type="Gene3D" id="1.10.132.30">
    <property type="match status" value="1"/>
</dbReference>
<dbReference type="InterPro" id="IPR000722">
    <property type="entry name" value="RNA_pol_asu"/>
</dbReference>
<dbReference type="PANTHER" id="PTHR48446:SF1">
    <property type="entry name" value="DNA-DIRECTED RNA POLYMERASE SUBUNIT BETA' N-TERMINAL SECTION"/>
    <property type="match status" value="1"/>
</dbReference>
<evidence type="ECO:0000256" key="3">
    <source>
        <dbReference type="ARBA" id="ARBA00022478"/>
    </source>
</evidence>
<gene>
    <name evidence="13" type="ORF">BLA29_000117</name>
</gene>
<dbReference type="GO" id="GO:0003899">
    <property type="term" value="F:DNA-directed RNA polymerase activity"/>
    <property type="evidence" value="ECO:0007669"/>
    <property type="project" value="UniProtKB-EC"/>
</dbReference>
<dbReference type="GO" id="GO:0006351">
    <property type="term" value="P:DNA-templated transcription"/>
    <property type="evidence" value="ECO:0007669"/>
    <property type="project" value="InterPro"/>
</dbReference>
<keyword evidence="14" id="KW-1185">Reference proteome</keyword>
<evidence type="ECO:0000256" key="1">
    <source>
        <dbReference type="ARBA" id="ARBA00004123"/>
    </source>
</evidence>
<dbReference type="OrthoDB" id="270392at2759"/>
<comment type="subcellular location">
    <subcellularLocation>
        <location evidence="1">Nucleus</location>
    </subcellularLocation>
</comment>
<evidence type="ECO:0000256" key="6">
    <source>
        <dbReference type="ARBA" id="ARBA00022723"/>
    </source>
</evidence>
<protein>
    <recommendedName>
        <fullName evidence="11">DNA-directed RNA polymerase subunit</fullName>
        <ecNumber evidence="11">2.7.7.6</ecNumber>
    </recommendedName>
</protein>
<dbReference type="GO" id="GO:0046872">
    <property type="term" value="F:metal ion binding"/>
    <property type="evidence" value="ECO:0007669"/>
    <property type="project" value="UniProtKB-KW"/>
</dbReference>
<dbReference type="Pfam" id="PF04997">
    <property type="entry name" value="RNA_pol_Rpb1_1"/>
    <property type="match status" value="1"/>
</dbReference>
<evidence type="ECO:0000256" key="8">
    <source>
        <dbReference type="ARBA" id="ARBA00022842"/>
    </source>
</evidence>
<keyword evidence="7" id="KW-0862">Zinc</keyword>
<dbReference type="SMART" id="SM00663">
    <property type="entry name" value="RPOLA_N"/>
    <property type="match status" value="1"/>
</dbReference>
<dbReference type="Gene3D" id="1.10.274.100">
    <property type="entry name" value="RNA polymerase Rpb1, domain 3"/>
    <property type="match status" value="1"/>
</dbReference>
<dbReference type="Gene3D" id="4.10.860.120">
    <property type="entry name" value="RNA polymerase II, clamp domain"/>
    <property type="match status" value="1"/>
</dbReference>
<dbReference type="InterPro" id="IPR038120">
    <property type="entry name" value="Rpb1_funnel_sf"/>
</dbReference>
<dbReference type="InterPro" id="IPR035697">
    <property type="entry name" value="RNAP_III_RPC1_N"/>
</dbReference>
<dbReference type="Pfam" id="PF05000">
    <property type="entry name" value="RNA_pol_Rpb1_4"/>
    <property type="match status" value="1"/>
</dbReference>
<evidence type="ECO:0000256" key="10">
    <source>
        <dbReference type="ARBA" id="ARBA00023242"/>
    </source>
</evidence>
<sequence length="1359" mass="155137">MATNLLMTMPGQSTAVSDKLKHNYCEDDEYILNGIRFMNFRMLSSDEIQRHSVVKVANTFLYDGLTNNPSKFGLLDRKLGEYDDVNKRFLVLNFISILSTTGVGTKSLRCETCNRDYNTCVGHFGCIELAYPVYHVGFFNYTVQLLQCICKRCARILLPNESRPKYLLGISEDMNPLAKKALHKKIVAHCKKIKICPHCNFENGQIKKFPFMKIFHLIKAKETELLSSIFYEEEMNNKSERNKISIDEVENYLGNSFEFLTPHNVLKLFEKIPKSDYILLLLLDNSPMDLICTHLPVPPCIIRPSSHNNTGLRSVEDELTMKLNEILIANEALKKRIQDGSVFIKMIDAWDFLQVLVSVYFNSDVRNLPPQHNSVASGQGIAQRLKGKEGRFRANLSGKRVNYSARTVISPDPNLAIDEVGIPLKIATHMTFPVVVTPFNKKYLQQLVLNGPYQHPGAIFILNEHRKVHLNYVDRKHFASKLQYGDVVLRHMINGDYVLFNRQPSLHRLSIMCHRVRIHPDQTFKFNECVCSPYNADFDGDEMNVHFMQTEEAKAEAAILMQSKFNLTSPRNGEPVISPIQDFITSIYLMTKRDTFYSRSEFDQLIGMLLGHNDCRRKICLPKPAIIKPIPLWTGKQIVSMILKPFEDCDCRLNLRFKTKAYSHDEEFCPNEGYIWIRNSELICGTLDKSVIGGGSKKNIFYLILKEYNSNDSIDTMLRLCRVSSFYITNHGFSIGIDDVTPTHALIEQKEMLVSKGYTNVKTYIDRFNRGILNPITGLTREQTLESLILKELSEIRDHAGKACIKQLSHRNSPLVMANCGSKGSYINISQMAVCVGQQSIRSQRVPEGFNKRVLPHFDFSDRSPEARGFVANSFYSGLNPFEFFFHAMAGREGLLDTAVKTAETGYMQRRLIKGLEDLVVHYDYSVRNSDGEIIQFDYGDDCLDPINIESSDMFVDFEYYWNHILSINSYQEEPTLDSHQISCFVQKILQRKEFMDSIIPFYMEKILTFFKDKVLKKLEWLESKTNSSHDRNEHRICSGHVEAFLQRILRKLMESRIDPGTAIGAICAQSIGEPTTQMTLKTFHFAGVASMNITQGVPRITEIINATKNPSTPFIKAHLIDPTSVELAENVKLKIENVYLDQICEKIYQTFIDGFLCYILKLNQSVYKQVSEMFIVNRNNYLILILQLHLNENMVQEAINAQLKPDICKIIFPYVKIFPNVRRMIYLPRMFEDDLAKVFISGNRHVQRATIHEDGGKYYLMIEGNGFLHILGTDGVDSRLTNSNNIHEVAAVLGIEAARATIISEIKTTMKGHGITIDERHLMLLADTMTASGHVVGMTRSGFSKVKSSTIKMASVSV</sequence>
<dbReference type="EMBL" id="MUJZ01067190">
    <property type="protein sequence ID" value="OTF70133.1"/>
    <property type="molecule type" value="Genomic_DNA"/>
</dbReference>
<dbReference type="Pfam" id="PF00623">
    <property type="entry name" value="RNA_pol_Rpb1_2"/>
    <property type="match status" value="1"/>
</dbReference>
<dbReference type="FunFam" id="2.40.40.20:FF:000019">
    <property type="entry name" value="DNA-directed RNA polymerase II subunit RPB1"/>
    <property type="match status" value="1"/>
</dbReference>
<dbReference type="SUPFAM" id="SSF64484">
    <property type="entry name" value="beta and beta-prime subunits of DNA dependent RNA-polymerase"/>
    <property type="match status" value="1"/>
</dbReference>
<evidence type="ECO:0000259" key="12">
    <source>
        <dbReference type="SMART" id="SM00663"/>
    </source>
</evidence>
<dbReference type="GO" id="GO:0003677">
    <property type="term" value="F:DNA binding"/>
    <property type="evidence" value="ECO:0007669"/>
    <property type="project" value="InterPro"/>
</dbReference>
<comment type="function">
    <text evidence="11">DNA-dependent RNA polymerase catalyzes the transcription of DNA into RNA using the four ribonucleoside triphosphates as substrates.</text>
</comment>
<accession>A0A1Y3AR73</accession>